<dbReference type="Proteomes" id="UP001231859">
    <property type="component" value="Chromosome"/>
</dbReference>
<dbReference type="NCBIfam" id="NF005965">
    <property type="entry name" value="PRK08055.1"/>
    <property type="match status" value="1"/>
</dbReference>
<accession>A0ABY8P2H3</accession>
<keyword evidence="4 7" id="KW-0413">Isomerase</keyword>
<dbReference type="EC" id="5.4.99.5" evidence="2"/>
<feature type="domain" description="Chorismate mutase" evidence="6">
    <location>
        <begin position="16"/>
        <end position="108"/>
    </location>
</feature>
<reference evidence="7 8" key="1">
    <citation type="submission" date="2023-04" db="EMBL/GenBank/DDBJ databases">
        <title>Genome dynamics across the evolutionary transition to endosymbiosis.</title>
        <authorList>
            <person name="Siozios S."/>
            <person name="Nadal-Jimenez P."/>
            <person name="Azagi T."/>
            <person name="Sprong H."/>
            <person name="Frost C.L."/>
            <person name="Parratt S.R."/>
            <person name="Taylor G."/>
            <person name="Brettell L."/>
            <person name="Lew K.C."/>
            <person name="Croft L."/>
            <person name="King K.C."/>
            <person name="Brockhurst M.A."/>
            <person name="Hypsa V."/>
            <person name="Novakova E."/>
            <person name="Darby A.C."/>
            <person name="Hurst G.D.D."/>
        </authorList>
    </citation>
    <scope>NUCLEOTIDE SEQUENCE [LARGE SCALE GENOMIC DNA]</scope>
    <source>
        <strain evidence="8">aApi_AU</strain>
    </source>
</reference>
<dbReference type="NCBIfam" id="TIGR01806">
    <property type="entry name" value="CM_mono2"/>
    <property type="match status" value="1"/>
</dbReference>
<keyword evidence="3 5" id="KW-0732">Signal</keyword>
<evidence type="ECO:0000256" key="4">
    <source>
        <dbReference type="ARBA" id="ARBA00023235"/>
    </source>
</evidence>
<dbReference type="InterPro" id="IPR002701">
    <property type="entry name" value="CM_II_prokaryot"/>
</dbReference>
<name>A0ABY8P2H3_9GAMM</name>
<dbReference type="SUPFAM" id="SSF48600">
    <property type="entry name" value="Chorismate mutase II"/>
    <property type="match status" value="1"/>
</dbReference>
<feature type="signal peptide" evidence="5">
    <location>
        <begin position="1"/>
        <end position="31"/>
    </location>
</feature>
<dbReference type="SMART" id="SM00830">
    <property type="entry name" value="CM_2"/>
    <property type="match status" value="1"/>
</dbReference>
<evidence type="ECO:0000256" key="5">
    <source>
        <dbReference type="SAM" id="SignalP"/>
    </source>
</evidence>
<dbReference type="InterPro" id="IPR051331">
    <property type="entry name" value="Chorismate_mutase-related"/>
</dbReference>
<dbReference type="InterPro" id="IPR036979">
    <property type="entry name" value="CM_dom_sf"/>
</dbReference>
<proteinExistence type="predicted"/>
<dbReference type="PANTHER" id="PTHR38041">
    <property type="entry name" value="CHORISMATE MUTASE"/>
    <property type="match status" value="1"/>
</dbReference>
<dbReference type="Pfam" id="PF01817">
    <property type="entry name" value="CM_2"/>
    <property type="match status" value="1"/>
</dbReference>
<dbReference type="EMBL" id="CP123759">
    <property type="protein sequence ID" value="WGO82579.1"/>
    <property type="molecule type" value="Genomic_DNA"/>
</dbReference>
<gene>
    <name evidence="7" type="ORF">QG404_09295</name>
</gene>
<dbReference type="RefSeq" id="WP_280937288.1">
    <property type="nucleotide sequence ID" value="NZ_CP123759.1"/>
</dbReference>
<evidence type="ECO:0000256" key="3">
    <source>
        <dbReference type="ARBA" id="ARBA00022729"/>
    </source>
</evidence>
<feature type="chain" id="PRO_5047038048" description="chorismate mutase" evidence="5">
    <location>
        <begin position="32"/>
        <end position="191"/>
    </location>
</feature>
<dbReference type="Gene3D" id="1.20.59.10">
    <property type="entry name" value="Chorismate mutase"/>
    <property type="match status" value="1"/>
</dbReference>
<keyword evidence="8" id="KW-1185">Reference proteome</keyword>
<evidence type="ECO:0000313" key="8">
    <source>
        <dbReference type="Proteomes" id="UP001231859"/>
    </source>
</evidence>
<comment type="pathway">
    <text evidence="1">Metabolic intermediate biosynthesis; prephenate biosynthesis; prephenate from chorismate: step 1/1.</text>
</comment>
<evidence type="ECO:0000256" key="2">
    <source>
        <dbReference type="ARBA" id="ARBA00012404"/>
    </source>
</evidence>
<protein>
    <recommendedName>
        <fullName evidence="2">chorismate mutase</fullName>
        <ecNumber evidence="2">5.4.99.5</ecNumber>
    </recommendedName>
</protein>
<sequence>MINNLKRYKPCAVILKYSLSTLFFISFTATAHQYQKIAALIEQRLSYMKYVAKYKFEKHLSVEDRTQENKVILNSINKAETLGLDKKSIEPFMISQINAAKAIQYRYKADWLSMPETINQYDDLKDIRLKISKLSDDILLLIANELKRNGQIKNQICLYINKIQLHNLKDADKKIICSSLKQISLKNKNSN</sequence>
<dbReference type="InterPro" id="IPR008240">
    <property type="entry name" value="Chorismate_mutase_periplasmic"/>
</dbReference>
<dbReference type="GO" id="GO:0004106">
    <property type="term" value="F:chorismate mutase activity"/>
    <property type="evidence" value="ECO:0007669"/>
    <property type="project" value="UniProtKB-EC"/>
</dbReference>
<organism evidence="7 8">
    <name type="scientific">Arsenophonus apicola</name>
    <dbReference type="NCBI Taxonomy" id="2879119"/>
    <lineage>
        <taxon>Bacteria</taxon>
        <taxon>Pseudomonadati</taxon>
        <taxon>Pseudomonadota</taxon>
        <taxon>Gammaproteobacteria</taxon>
        <taxon>Enterobacterales</taxon>
        <taxon>Morganellaceae</taxon>
        <taxon>Arsenophonus</taxon>
    </lineage>
</organism>
<evidence type="ECO:0000256" key="1">
    <source>
        <dbReference type="ARBA" id="ARBA00004817"/>
    </source>
</evidence>
<evidence type="ECO:0000313" key="7">
    <source>
        <dbReference type="EMBL" id="WGO82579.1"/>
    </source>
</evidence>
<dbReference type="PROSITE" id="PS51168">
    <property type="entry name" value="CHORISMATE_MUT_2"/>
    <property type="match status" value="1"/>
</dbReference>
<dbReference type="PANTHER" id="PTHR38041:SF2">
    <property type="entry name" value="SECRETED CHORISMATE MUTASE"/>
    <property type="match status" value="1"/>
</dbReference>
<evidence type="ECO:0000259" key="6">
    <source>
        <dbReference type="PROSITE" id="PS51168"/>
    </source>
</evidence>
<dbReference type="InterPro" id="IPR036263">
    <property type="entry name" value="Chorismate_II_sf"/>
</dbReference>